<evidence type="ECO:0000256" key="1">
    <source>
        <dbReference type="SAM" id="SignalP"/>
    </source>
</evidence>
<dbReference type="Pfam" id="PF00711">
    <property type="entry name" value="Defensin_beta"/>
    <property type="match status" value="1"/>
</dbReference>
<name>A0A3G1AZE6_9PASS</name>
<feature type="signal peptide" evidence="1">
    <location>
        <begin position="1"/>
        <end position="20"/>
    </location>
</feature>
<dbReference type="AlphaFoldDB" id="A0A3G1AZE6"/>
<feature type="chain" id="PRO_5018164004" evidence="1">
    <location>
        <begin position="21"/>
        <end position="56"/>
    </location>
</feature>
<accession>A0A3G1AZE6</accession>
<evidence type="ECO:0000313" key="3">
    <source>
        <dbReference type="EMBL" id="AJW76482.1"/>
    </source>
</evidence>
<dbReference type="EMBL" id="KJ777687">
    <property type="protein sequence ID" value="AJW76482.1"/>
    <property type="molecule type" value="Genomic_DNA"/>
</dbReference>
<organism evidence="3">
    <name type="scientific">Garrulax canorus</name>
    <name type="common">Chinese hwamei</name>
    <dbReference type="NCBI Taxonomy" id="238855"/>
    <lineage>
        <taxon>Eukaryota</taxon>
        <taxon>Metazoa</taxon>
        <taxon>Chordata</taxon>
        <taxon>Craniata</taxon>
        <taxon>Vertebrata</taxon>
        <taxon>Euteleostomi</taxon>
        <taxon>Archelosauria</taxon>
        <taxon>Archosauria</taxon>
        <taxon>Dinosauria</taxon>
        <taxon>Saurischia</taxon>
        <taxon>Theropoda</taxon>
        <taxon>Coelurosauria</taxon>
        <taxon>Aves</taxon>
        <taxon>Neognathae</taxon>
        <taxon>Neoaves</taxon>
        <taxon>Telluraves</taxon>
        <taxon>Australaves</taxon>
        <taxon>Passeriformes</taxon>
        <taxon>Sylvioidea</taxon>
        <taxon>Leiothrichidae</taxon>
        <taxon>Garrulax</taxon>
    </lineage>
</organism>
<feature type="domain" description="Beta-defensin-like" evidence="2">
    <location>
        <begin position="24"/>
        <end position="55"/>
    </location>
</feature>
<proteinExistence type="predicted"/>
<keyword evidence="1" id="KW-0732">Signal</keyword>
<protein>
    <submittedName>
        <fullName evidence="3">Beta-defensin 135</fullName>
    </submittedName>
</protein>
<dbReference type="GO" id="GO:0005576">
    <property type="term" value="C:extracellular region"/>
    <property type="evidence" value="ECO:0007669"/>
    <property type="project" value="InterPro"/>
</dbReference>
<reference evidence="3" key="1">
    <citation type="journal article" date="2015" name="Sci. Bull.">
        <title>Genomic structure and evolution of beta-defensin genes in the golden pheasant and hwamei.</title>
        <authorList>
            <person name="Chen H."/>
            <person name="Ma M.-Y."/>
            <person name="Sun L."/>
            <person name="Fang S.-G."/>
            <person name="Wan Q.-H."/>
        </authorList>
    </citation>
    <scope>NUCLEOTIDE SEQUENCE</scope>
    <source>
        <strain evidence="3">SP1-9B6E10</strain>
    </source>
</reference>
<evidence type="ECO:0000259" key="2">
    <source>
        <dbReference type="Pfam" id="PF00711"/>
    </source>
</evidence>
<dbReference type="GO" id="GO:0006952">
    <property type="term" value="P:defense response"/>
    <property type="evidence" value="ECO:0007669"/>
    <property type="project" value="InterPro"/>
</dbReference>
<dbReference type="SUPFAM" id="SSF57392">
    <property type="entry name" value="Defensin-like"/>
    <property type="match status" value="1"/>
</dbReference>
<dbReference type="InterPro" id="IPR001855">
    <property type="entry name" value="Defensin_beta-like"/>
</dbReference>
<sequence length="56" mass="6042">MKILFLLFPLILLMVQGAAGSAANCWRLGGICSREFCPRGTSPKGRCAPGTLCCRR</sequence>